<dbReference type="SUPFAM" id="SSF55315">
    <property type="entry name" value="L30e-like"/>
    <property type="match status" value="1"/>
</dbReference>
<dbReference type="GO" id="GO:0005840">
    <property type="term" value="C:ribosome"/>
    <property type="evidence" value="ECO:0007669"/>
    <property type="project" value="UniProtKB-KW"/>
</dbReference>
<dbReference type="Proteomes" id="UP000515154">
    <property type="component" value="Unplaced"/>
</dbReference>
<sequence>MTSTITPENEESVQKLFQAASLENKLVCGLNQCVKALQDFEAPELCFLAADCDKPEYVKLIQAFCKTKNVDLLTFPQRAKLGQFCGLFRMDRDGEIIHSVGCSCALIKVLYLVIY</sequence>
<dbReference type="GO" id="GO:1990904">
    <property type="term" value="C:ribonucleoprotein complex"/>
    <property type="evidence" value="ECO:0007669"/>
    <property type="project" value="UniProtKB-KW"/>
</dbReference>
<dbReference type="AlphaFoldDB" id="A0A7E6EH71"/>
<evidence type="ECO:0000313" key="5">
    <source>
        <dbReference type="RefSeq" id="XP_036354936.1"/>
    </source>
</evidence>
<keyword evidence="4" id="KW-1185">Reference proteome</keyword>
<dbReference type="RefSeq" id="XP_036354936.1">
    <property type="nucleotide sequence ID" value="XM_036499043.1"/>
</dbReference>
<accession>A0A7E6EH71</accession>
<evidence type="ECO:0000256" key="1">
    <source>
        <dbReference type="ARBA" id="ARBA00022980"/>
    </source>
</evidence>
<dbReference type="KEGG" id="osn:115228940"/>
<proteinExistence type="predicted"/>
<dbReference type="PANTHER" id="PTHR11843">
    <property type="entry name" value="40S RIBOSOMAL PROTEIN S12"/>
    <property type="match status" value="1"/>
</dbReference>
<reference evidence="5" key="1">
    <citation type="submission" date="2025-08" db="UniProtKB">
        <authorList>
            <consortium name="RefSeq"/>
        </authorList>
    </citation>
    <scope>IDENTIFICATION</scope>
</reference>
<keyword evidence="2" id="KW-0687">Ribonucleoprotein</keyword>
<dbReference type="InterPro" id="IPR029064">
    <property type="entry name" value="Ribosomal_eL30-like_sf"/>
</dbReference>
<organism evidence="4 5">
    <name type="scientific">Octopus sinensis</name>
    <name type="common">East Asian common octopus</name>
    <dbReference type="NCBI Taxonomy" id="2607531"/>
    <lineage>
        <taxon>Eukaryota</taxon>
        <taxon>Metazoa</taxon>
        <taxon>Spiralia</taxon>
        <taxon>Lophotrochozoa</taxon>
        <taxon>Mollusca</taxon>
        <taxon>Cephalopoda</taxon>
        <taxon>Coleoidea</taxon>
        <taxon>Octopodiformes</taxon>
        <taxon>Octopoda</taxon>
        <taxon>Incirrata</taxon>
        <taxon>Octopodidae</taxon>
        <taxon>Octopus</taxon>
    </lineage>
</organism>
<evidence type="ECO:0000256" key="2">
    <source>
        <dbReference type="ARBA" id="ARBA00023274"/>
    </source>
</evidence>
<evidence type="ECO:0000259" key="3">
    <source>
        <dbReference type="Pfam" id="PF01248"/>
    </source>
</evidence>
<gene>
    <name evidence="5" type="primary">LOC115228940</name>
</gene>
<keyword evidence="1" id="KW-0689">Ribosomal protein</keyword>
<protein>
    <submittedName>
        <fullName evidence="5">40S ribosomal protein S12-like</fullName>
    </submittedName>
</protein>
<name>A0A7E6EH71_9MOLL</name>
<dbReference type="InterPro" id="IPR004038">
    <property type="entry name" value="Ribosomal_eL8/eL30/eS12/Gad45"/>
</dbReference>
<evidence type="ECO:0000313" key="4">
    <source>
        <dbReference type="Proteomes" id="UP000515154"/>
    </source>
</evidence>
<dbReference type="Gene3D" id="3.30.1330.30">
    <property type="match status" value="1"/>
</dbReference>
<feature type="domain" description="Ribosomal protein eL8/eL30/eS12/Gadd45" evidence="3">
    <location>
        <begin position="12"/>
        <end position="106"/>
    </location>
</feature>
<dbReference type="Pfam" id="PF01248">
    <property type="entry name" value="Ribosomal_L7Ae"/>
    <property type="match status" value="1"/>
</dbReference>